<evidence type="ECO:0000256" key="5">
    <source>
        <dbReference type="ARBA" id="ARBA00023274"/>
    </source>
</evidence>
<evidence type="ECO:0000313" key="12">
    <source>
        <dbReference type="EMBL" id="TGK91917.1"/>
    </source>
</evidence>
<dbReference type="GO" id="GO:0003735">
    <property type="term" value="F:structural constituent of ribosome"/>
    <property type="evidence" value="ECO:0007669"/>
    <property type="project" value="InterPro"/>
</dbReference>
<dbReference type="PANTHER" id="PTHR11831:SF4">
    <property type="entry name" value="SMALL RIBOSOMAL SUBUNIT PROTEIN US4M"/>
    <property type="match status" value="1"/>
</dbReference>
<evidence type="ECO:0000256" key="9">
    <source>
        <dbReference type="SAM" id="MobiDB-lite"/>
    </source>
</evidence>
<organism evidence="12 13">
    <name type="scientific">Leptospira brenneri</name>
    <dbReference type="NCBI Taxonomy" id="2023182"/>
    <lineage>
        <taxon>Bacteria</taxon>
        <taxon>Pseudomonadati</taxon>
        <taxon>Spirochaetota</taxon>
        <taxon>Spirochaetia</taxon>
        <taxon>Leptospirales</taxon>
        <taxon>Leptospiraceae</taxon>
        <taxon>Leptospira</taxon>
    </lineage>
</organism>
<accession>A0A2M9Y1G8</accession>
<dbReference type="SUPFAM" id="SSF55174">
    <property type="entry name" value="Alpha-L RNA-binding motif"/>
    <property type="match status" value="1"/>
</dbReference>
<feature type="domain" description="Small ribosomal subunit protein uS4 N-terminal" evidence="11">
    <location>
        <begin position="3"/>
        <end position="98"/>
    </location>
</feature>
<keyword evidence="4 7" id="KW-0689">Ribosomal protein</keyword>
<dbReference type="InterPro" id="IPR022801">
    <property type="entry name" value="Ribosomal_uS4"/>
</dbReference>
<feature type="domain" description="RNA-binding S4" evidence="10">
    <location>
        <begin position="99"/>
        <end position="163"/>
    </location>
</feature>
<comment type="function">
    <text evidence="7">One of the primary rRNA binding proteins, it binds directly to 16S rRNA where it nucleates assembly of the body of the 30S subunit.</text>
</comment>
<dbReference type="RefSeq" id="WP_100790755.1">
    <property type="nucleotide sequence ID" value="NZ_NPDQ01000004.1"/>
</dbReference>
<sequence length="210" mass="24580">MARYRGPVVKLMRREGLNLFLKNSHTLHKEKSSLEKRKYPPGLPPKKKGKVTEYGAQLREKQKVKRAYGVLEKQFRRYFEEASHTPGIPGENLLQFLERRLDNVLYRMGFAVTRRQARNFVAHRHILVNGHRVDICSYRVNVGDKIEIREKFQKSTFIEENIKLAQAINRTASWVSVDYTKFSGEVTSLPTREHIDIPVKEQVIVELYSK</sequence>
<dbReference type="GO" id="GO:0042274">
    <property type="term" value="P:ribosomal small subunit biogenesis"/>
    <property type="evidence" value="ECO:0007669"/>
    <property type="project" value="TreeGrafter"/>
</dbReference>
<evidence type="ECO:0000259" key="11">
    <source>
        <dbReference type="SMART" id="SM01390"/>
    </source>
</evidence>
<keyword evidence="5 7" id="KW-0687">Ribonucleoprotein</keyword>
<evidence type="ECO:0000256" key="7">
    <source>
        <dbReference type="HAMAP-Rule" id="MF_01306"/>
    </source>
</evidence>
<protein>
    <recommendedName>
        <fullName evidence="6 7">Small ribosomal subunit protein uS4</fullName>
    </recommendedName>
</protein>
<comment type="caution">
    <text evidence="12">The sequence shown here is derived from an EMBL/GenBank/DDBJ whole genome shotgun (WGS) entry which is preliminary data.</text>
</comment>
<comment type="similarity">
    <text evidence="1 7 8">Belongs to the universal ribosomal protein uS4 family.</text>
</comment>
<dbReference type="InterPro" id="IPR002942">
    <property type="entry name" value="S4_RNA-bd"/>
</dbReference>
<comment type="subunit">
    <text evidence="7">Part of the 30S ribosomal subunit. Contacts protein S5. The interaction surface between S4 and S5 is involved in control of translational fidelity.</text>
</comment>
<dbReference type="InterPro" id="IPR018079">
    <property type="entry name" value="Ribosomal_uS4_CS"/>
</dbReference>
<dbReference type="NCBIfam" id="TIGR01017">
    <property type="entry name" value="rpsD_bact"/>
    <property type="match status" value="1"/>
</dbReference>
<comment type="function">
    <text evidence="7">With S5 and S12 plays an important role in translational accuracy.</text>
</comment>
<dbReference type="FunFam" id="3.10.290.10:FF:000001">
    <property type="entry name" value="30S ribosomal protein S4"/>
    <property type="match status" value="1"/>
</dbReference>
<keyword evidence="3 7" id="KW-0694">RNA-binding</keyword>
<dbReference type="Pfam" id="PF00163">
    <property type="entry name" value="Ribosomal_S4"/>
    <property type="match status" value="1"/>
</dbReference>
<evidence type="ECO:0000256" key="6">
    <source>
        <dbReference type="ARBA" id="ARBA00035254"/>
    </source>
</evidence>
<dbReference type="Gene3D" id="1.10.1050.10">
    <property type="entry name" value="Ribosomal Protein S4 Delta 41, Chain A, domain 1"/>
    <property type="match status" value="1"/>
</dbReference>
<dbReference type="InterPro" id="IPR005709">
    <property type="entry name" value="Ribosomal_uS4_bac-type"/>
</dbReference>
<evidence type="ECO:0000256" key="1">
    <source>
        <dbReference type="ARBA" id="ARBA00007465"/>
    </source>
</evidence>
<dbReference type="PROSITE" id="PS00632">
    <property type="entry name" value="RIBOSOMAL_S4"/>
    <property type="match status" value="1"/>
</dbReference>
<evidence type="ECO:0000256" key="4">
    <source>
        <dbReference type="ARBA" id="ARBA00022980"/>
    </source>
</evidence>
<dbReference type="OrthoDB" id="9803672at2"/>
<dbReference type="AlphaFoldDB" id="A0A2M9Y1G8"/>
<dbReference type="InterPro" id="IPR001912">
    <property type="entry name" value="Ribosomal_uS4_N"/>
</dbReference>
<evidence type="ECO:0000313" key="13">
    <source>
        <dbReference type="Proteomes" id="UP000297891"/>
    </source>
</evidence>
<dbReference type="GO" id="GO:0015935">
    <property type="term" value="C:small ribosomal subunit"/>
    <property type="evidence" value="ECO:0007669"/>
    <property type="project" value="InterPro"/>
</dbReference>
<name>A0A2M9Y1G8_9LEPT</name>
<evidence type="ECO:0000256" key="2">
    <source>
        <dbReference type="ARBA" id="ARBA00022730"/>
    </source>
</evidence>
<dbReference type="Pfam" id="PF01479">
    <property type="entry name" value="S4"/>
    <property type="match status" value="1"/>
</dbReference>
<dbReference type="GO" id="GO:0006412">
    <property type="term" value="P:translation"/>
    <property type="evidence" value="ECO:0007669"/>
    <property type="project" value="UniProtKB-UniRule"/>
</dbReference>
<evidence type="ECO:0000256" key="8">
    <source>
        <dbReference type="RuleBase" id="RU003699"/>
    </source>
</evidence>
<dbReference type="NCBIfam" id="NF003717">
    <property type="entry name" value="PRK05327.1"/>
    <property type="match status" value="1"/>
</dbReference>
<dbReference type="PANTHER" id="PTHR11831">
    <property type="entry name" value="30S 40S RIBOSOMAL PROTEIN"/>
    <property type="match status" value="1"/>
</dbReference>
<dbReference type="SMART" id="SM01390">
    <property type="entry name" value="Ribosomal_S4"/>
    <property type="match status" value="1"/>
</dbReference>
<evidence type="ECO:0000259" key="10">
    <source>
        <dbReference type="SMART" id="SM00363"/>
    </source>
</evidence>
<dbReference type="CDD" id="cd00165">
    <property type="entry name" value="S4"/>
    <property type="match status" value="1"/>
</dbReference>
<reference evidence="12" key="1">
    <citation type="journal article" date="2019" name="PLoS Negl. Trop. Dis.">
        <title>Revisiting the worldwide diversity of Leptospira species in the environment.</title>
        <authorList>
            <person name="Vincent A.T."/>
            <person name="Schiettekatte O."/>
            <person name="Bourhy P."/>
            <person name="Veyrier F.J."/>
            <person name="Picardeau M."/>
        </authorList>
    </citation>
    <scope>NUCLEOTIDE SEQUENCE [LARGE SCALE GENOMIC DNA]</scope>
    <source>
        <strain evidence="12">201800277</strain>
    </source>
</reference>
<dbReference type="HAMAP" id="MF_01306_B">
    <property type="entry name" value="Ribosomal_uS4_B"/>
    <property type="match status" value="1"/>
</dbReference>
<dbReference type="Gene3D" id="3.10.290.10">
    <property type="entry name" value="RNA-binding S4 domain"/>
    <property type="match status" value="1"/>
</dbReference>
<dbReference type="InterPro" id="IPR036986">
    <property type="entry name" value="S4_RNA-bd_sf"/>
</dbReference>
<dbReference type="SMART" id="SM00363">
    <property type="entry name" value="S4"/>
    <property type="match status" value="1"/>
</dbReference>
<dbReference type="GO" id="GO:0019843">
    <property type="term" value="F:rRNA binding"/>
    <property type="evidence" value="ECO:0007669"/>
    <property type="project" value="UniProtKB-UniRule"/>
</dbReference>
<evidence type="ECO:0000256" key="3">
    <source>
        <dbReference type="ARBA" id="ARBA00022884"/>
    </source>
</evidence>
<gene>
    <name evidence="7" type="primary">rpsD</name>
    <name evidence="12" type="ORF">EHQ30_17185</name>
</gene>
<dbReference type="Proteomes" id="UP000297891">
    <property type="component" value="Unassembled WGS sequence"/>
</dbReference>
<feature type="region of interest" description="Disordered" evidence="9">
    <location>
        <begin position="30"/>
        <end position="51"/>
    </location>
</feature>
<keyword evidence="2 7" id="KW-0699">rRNA-binding</keyword>
<dbReference type="PROSITE" id="PS50889">
    <property type="entry name" value="S4"/>
    <property type="match status" value="1"/>
</dbReference>
<dbReference type="EMBL" id="RQFP01000014">
    <property type="protein sequence ID" value="TGK91917.1"/>
    <property type="molecule type" value="Genomic_DNA"/>
</dbReference>
<proteinExistence type="inferred from homology"/>
<keyword evidence="13" id="KW-1185">Reference proteome</keyword>